<protein>
    <submittedName>
        <fullName evidence="2">Transcriptional regulator</fullName>
    </submittedName>
</protein>
<dbReference type="CDD" id="cd00093">
    <property type="entry name" value="HTH_XRE"/>
    <property type="match status" value="1"/>
</dbReference>
<dbReference type="InterPro" id="IPR001387">
    <property type="entry name" value="Cro/C1-type_HTH"/>
</dbReference>
<dbReference type="SUPFAM" id="SSF47413">
    <property type="entry name" value="lambda repressor-like DNA-binding domains"/>
    <property type="match status" value="1"/>
</dbReference>
<dbReference type="AlphaFoldDB" id="A0A4P5PGS8"/>
<dbReference type="EMBL" id="BJCC01000005">
    <property type="protein sequence ID" value="GCF92703.1"/>
    <property type="molecule type" value="Genomic_DNA"/>
</dbReference>
<evidence type="ECO:0000259" key="1">
    <source>
        <dbReference type="PROSITE" id="PS50943"/>
    </source>
</evidence>
<dbReference type="Proteomes" id="UP000290567">
    <property type="component" value="Unassembled WGS sequence"/>
</dbReference>
<dbReference type="PANTHER" id="PTHR37038">
    <property type="entry name" value="TRANSCRIPTIONAL REGULATOR-RELATED"/>
    <property type="match status" value="1"/>
</dbReference>
<dbReference type="InterPro" id="IPR010982">
    <property type="entry name" value="Lambda_DNA-bd_dom_sf"/>
</dbReference>
<dbReference type="Pfam" id="PF01381">
    <property type="entry name" value="HTH_3"/>
    <property type="match status" value="1"/>
</dbReference>
<reference evidence="3" key="1">
    <citation type="submission" date="2019-02" db="EMBL/GenBank/DDBJ databases">
        <title>Draft genome sequence of Enterococcus sp. Gos25-1.</title>
        <authorList>
            <person name="Tanaka N."/>
            <person name="Shiwa Y."/>
            <person name="Fujita N."/>
        </authorList>
    </citation>
    <scope>NUCLEOTIDE SEQUENCE [LARGE SCALE GENOMIC DNA]</scope>
    <source>
        <strain evidence="3">Gos25-1</strain>
    </source>
</reference>
<dbReference type="PROSITE" id="PS50943">
    <property type="entry name" value="HTH_CROC1"/>
    <property type="match status" value="1"/>
</dbReference>
<dbReference type="GO" id="GO:0003677">
    <property type="term" value="F:DNA binding"/>
    <property type="evidence" value="ECO:0007669"/>
    <property type="project" value="InterPro"/>
</dbReference>
<comment type="caution">
    <text evidence="2">The sequence shown here is derived from an EMBL/GenBank/DDBJ whole genome shotgun (WGS) entry which is preliminary data.</text>
</comment>
<dbReference type="SMART" id="SM00530">
    <property type="entry name" value="HTH_XRE"/>
    <property type="match status" value="1"/>
</dbReference>
<sequence length="295" mass="35290">MYGEIIKQIRKAKGFTQKEVYTGVVSKTFYSDFEAGKYSVEIAKFEGLLKNLGITYQEFEYFRNQSQRNEAKALEEKIDQLYKSGKFEELYDSYQEYRQHQTIELRYLASQAYLLVLITNPNFYQFSRDPFNEIVAELENAKMWTLKEIKLSKLVLLSFSEKEKKKAAAIHQRILQELEKYQSFDGKVYYEEVGDLYFNRIQSLLVIHDIEAAQASFEQYQQLIQQSDNLHLLIQMKFSEHLLQLYLDFPIYQPKLKALLQQLSETPTSETRFYQIIFQIHQEKAKSYYERYRKK</sequence>
<dbReference type="OrthoDB" id="2199471at2"/>
<dbReference type="Gene3D" id="1.25.40.10">
    <property type="entry name" value="Tetratricopeptide repeat domain"/>
    <property type="match status" value="1"/>
</dbReference>
<evidence type="ECO:0000313" key="3">
    <source>
        <dbReference type="Proteomes" id="UP000290567"/>
    </source>
</evidence>
<name>A0A4P5PGS8_9ENTE</name>
<keyword evidence="3" id="KW-1185">Reference proteome</keyword>
<evidence type="ECO:0000313" key="2">
    <source>
        <dbReference type="EMBL" id="GCF92703.1"/>
    </source>
</evidence>
<proteinExistence type="predicted"/>
<gene>
    <name evidence="2" type="ORF">NRIC_05940</name>
</gene>
<organism evidence="2 3">
    <name type="scientific">Enterococcus florum</name>
    <dbReference type="NCBI Taxonomy" id="2480627"/>
    <lineage>
        <taxon>Bacteria</taxon>
        <taxon>Bacillati</taxon>
        <taxon>Bacillota</taxon>
        <taxon>Bacilli</taxon>
        <taxon>Lactobacillales</taxon>
        <taxon>Enterococcaceae</taxon>
        <taxon>Enterococcus</taxon>
    </lineage>
</organism>
<accession>A0A4P5PGS8</accession>
<dbReference type="InterPro" id="IPR011990">
    <property type="entry name" value="TPR-like_helical_dom_sf"/>
</dbReference>
<dbReference type="InterPro" id="IPR053163">
    <property type="entry name" value="HTH-type_regulator_Rgg"/>
</dbReference>
<feature type="domain" description="HTH cro/C1-type" evidence="1">
    <location>
        <begin position="6"/>
        <end position="59"/>
    </location>
</feature>